<dbReference type="InterPro" id="IPR050750">
    <property type="entry name" value="C5-MTase"/>
</dbReference>
<dbReference type="InterPro" id="IPR018117">
    <property type="entry name" value="C5_DNA_meth_AS"/>
</dbReference>
<feature type="region of interest" description="Disordered" evidence="7">
    <location>
        <begin position="167"/>
        <end position="186"/>
    </location>
</feature>
<keyword evidence="4 6" id="KW-0949">S-adenosyl-L-methionine</keyword>
<accession>A0ABT0UTN6</accession>
<evidence type="ECO:0000256" key="6">
    <source>
        <dbReference type="PROSITE-ProRule" id="PRU01016"/>
    </source>
</evidence>
<evidence type="ECO:0000256" key="7">
    <source>
        <dbReference type="SAM" id="MobiDB-lite"/>
    </source>
</evidence>
<evidence type="ECO:0000256" key="1">
    <source>
        <dbReference type="ARBA" id="ARBA00011975"/>
    </source>
</evidence>
<evidence type="ECO:0000256" key="5">
    <source>
        <dbReference type="ARBA" id="ARBA00022747"/>
    </source>
</evidence>
<dbReference type="PROSITE" id="PS00094">
    <property type="entry name" value="C5_MTASE_1"/>
    <property type="match status" value="1"/>
</dbReference>
<dbReference type="InterPro" id="IPR029063">
    <property type="entry name" value="SAM-dependent_MTases_sf"/>
</dbReference>
<dbReference type="GO" id="GO:0032259">
    <property type="term" value="P:methylation"/>
    <property type="evidence" value="ECO:0007669"/>
    <property type="project" value="UniProtKB-KW"/>
</dbReference>
<keyword evidence="3 6" id="KW-0808">Transferase</keyword>
<comment type="caution">
    <text evidence="8">The sequence shown here is derived from an EMBL/GenBank/DDBJ whole genome shotgun (WGS) entry which is preliminary data.</text>
</comment>
<evidence type="ECO:0000313" key="9">
    <source>
        <dbReference type="Proteomes" id="UP001431429"/>
    </source>
</evidence>
<comment type="similarity">
    <text evidence="6">Belongs to the class I-like SAM-binding methyltransferase superfamily. C5-methyltransferase family.</text>
</comment>
<dbReference type="RefSeq" id="WP_250922068.1">
    <property type="nucleotide sequence ID" value="NZ_JAMQAW010000032.1"/>
</dbReference>
<dbReference type="Pfam" id="PF00145">
    <property type="entry name" value="DNA_methylase"/>
    <property type="match status" value="1"/>
</dbReference>
<feature type="active site" evidence="6">
    <location>
        <position position="73"/>
    </location>
</feature>
<dbReference type="PROSITE" id="PS51679">
    <property type="entry name" value="SAM_MT_C5"/>
    <property type="match status" value="1"/>
</dbReference>
<evidence type="ECO:0000256" key="4">
    <source>
        <dbReference type="ARBA" id="ARBA00022691"/>
    </source>
</evidence>
<protein>
    <recommendedName>
        <fullName evidence="1">DNA (cytosine-5-)-methyltransferase</fullName>
        <ecNumber evidence="1">2.1.1.37</ecNumber>
    </recommendedName>
</protein>
<dbReference type="Gene3D" id="3.40.50.150">
    <property type="entry name" value="Vaccinia Virus protein VP39"/>
    <property type="match status" value="1"/>
</dbReference>
<reference evidence="8" key="1">
    <citation type="submission" date="2022-06" db="EMBL/GenBank/DDBJ databases">
        <title>Genome public.</title>
        <authorList>
            <person name="Sun Q."/>
        </authorList>
    </citation>
    <scope>NUCLEOTIDE SEQUENCE</scope>
    <source>
        <strain evidence="8">CWNU-1</strain>
    </source>
</reference>
<dbReference type="SUPFAM" id="SSF53335">
    <property type="entry name" value="S-adenosyl-L-methionine-dependent methyltransferases"/>
    <property type="match status" value="1"/>
</dbReference>
<keyword evidence="5" id="KW-0680">Restriction system</keyword>
<dbReference type="PANTHER" id="PTHR46098:SF1">
    <property type="entry name" value="TRNA (CYTOSINE(38)-C(5))-METHYLTRANSFERASE"/>
    <property type="match status" value="1"/>
</dbReference>
<sequence length="186" mass="20094">MPILELCAGYGGLGMTVEALTGDKVAFVAEVDEAASRILAYRFPDAPNIGDITTFDWVRLVGQVDIITAGFPCQDISNAGRRVGIDGERSGIWKNVCEAVGVLGPRLVFLENVAAIRTRGLSVAAEDLARIGYDLRWTSVRASEANIGLAHHRYRWFGVATPAVPDAQGVGRPERRTESAQQQRAV</sequence>
<keyword evidence="9" id="KW-1185">Reference proteome</keyword>
<dbReference type="EC" id="2.1.1.37" evidence="1"/>
<organism evidence="8 9">
    <name type="scientific">Streptomyces albipurpureus</name>
    <dbReference type="NCBI Taxonomy" id="2897419"/>
    <lineage>
        <taxon>Bacteria</taxon>
        <taxon>Bacillati</taxon>
        <taxon>Actinomycetota</taxon>
        <taxon>Actinomycetes</taxon>
        <taxon>Kitasatosporales</taxon>
        <taxon>Streptomycetaceae</taxon>
        <taxon>Streptomyces</taxon>
    </lineage>
</organism>
<dbReference type="Proteomes" id="UP001431429">
    <property type="component" value="Unassembled WGS sequence"/>
</dbReference>
<dbReference type="EMBL" id="JAMQAW010000032">
    <property type="protein sequence ID" value="MCM2391742.1"/>
    <property type="molecule type" value="Genomic_DNA"/>
</dbReference>
<evidence type="ECO:0000313" key="8">
    <source>
        <dbReference type="EMBL" id="MCM2391742.1"/>
    </source>
</evidence>
<proteinExistence type="inferred from homology"/>
<evidence type="ECO:0000256" key="3">
    <source>
        <dbReference type="ARBA" id="ARBA00022679"/>
    </source>
</evidence>
<gene>
    <name evidence="8" type="ORF">NBG84_26235</name>
</gene>
<dbReference type="InterPro" id="IPR001525">
    <property type="entry name" value="C5_MeTfrase"/>
</dbReference>
<dbReference type="GO" id="GO:0008168">
    <property type="term" value="F:methyltransferase activity"/>
    <property type="evidence" value="ECO:0007669"/>
    <property type="project" value="UniProtKB-KW"/>
</dbReference>
<dbReference type="PANTHER" id="PTHR46098">
    <property type="entry name" value="TRNA (CYTOSINE(38)-C(5))-METHYLTRANSFERASE"/>
    <property type="match status" value="1"/>
</dbReference>
<keyword evidence="2 6" id="KW-0489">Methyltransferase</keyword>
<name>A0ABT0UTN6_9ACTN</name>
<evidence type="ECO:0000256" key="2">
    <source>
        <dbReference type="ARBA" id="ARBA00022603"/>
    </source>
</evidence>